<dbReference type="PANTHER" id="PTHR18945">
    <property type="entry name" value="NEUROTRANSMITTER GATED ION CHANNEL"/>
    <property type="match status" value="1"/>
</dbReference>
<dbReference type="GO" id="GO:0016020">
    <property type="term" value="C:membrane"/>
    <property type="evidence" value="ECO:0007669"/>
    <property type="project" value="UniProtKB-SubCell"/>
</dbReference>
<comment type="subcellular location">
    <subcellularLocation>
        <location evidence="1">Membrane</location>
        <topology evidence="1">Multi-pass membrane protein</topology>
    </subcellularLocation>
</comment>
<dbReference type="InterPro" id="IPR006201">
    <property type="entry name" value="Neur_channel"/>
</dbReference>
<gene>
    <name evidence="3" type="ORF">NBR_LOCUS6392</name>
</gene>
<reference evidence="5" key="1">
    <citation type="submission" date="2017-02" db="UniProtKB">
        <authorList>
            <consortium name="WormBaseParasite"/>
        </authorList>
    </citation>
    <scope>IDENTIFICATION</scope>
</reference>
<name>A0A0N4XUJ7_NIPBR</name>
<dbReference type="Proteomes" id="UP000271162">
    <property type="component" value="Unassembled WGS sequence"/>
</dbReference>
<dbReference type="GO" id="GO:0005230">
    <property type="term" value="F:extracellular ligand-gated monoatomic ion channel activity"/>
    <property type="evidence" value="ECO:0007669"/>
    <property type="project" value="InterPro"/>
</dbReference>
<sequence>MDERLTWNPEDFGGISHIYVLRSNVWVPDITPFDSIKLLSYSFYNEHIEMEAGLYPSVNVDTVGNDEWEVTSIIPHSEVRYNDSDMVQINEYTFRLKRNPSYYIALIIIPSFMLTFLCVAGLFTSPLQVDDLDKFSMGLTTIMSTTVMIGIVAENIPKTKQAPQLTTYVTTNLIIVSVAIMLVIIIPKITQFFSWIARRRQIHILRTYGYLANGVMNATFLLIFEGYVSKNLYDLVALKYAKK</sequence>
<feature type="transmembrane region" description="Helical" evidence="2">
    <location>
        <begin position="207"/>
        <end position="228"/>
    </location>
</feature>
<dbReference type="AlphaFoldDB" id="A0A0N4XUJ7"/>
<proteinExistence type="predicted"/>
<dbReference type="GO" id="GO:0004888">
    <property type="term" value="F:transmembrane signaling receptor activity"/>
    <property type="evidence" value="ECO:0007669"/>
    <property type="project" value="InterPro"/>
</dbReference>
<evidence type="ECO:0000256" key="2">
    <source>
        <dbReference type="SAM" id="Phobius"/>
    </source>
</evidence>
<evidence type="ECO:0000256" key="1">
    <source>
        <dbReference type="ARBA" id="ARBA00004141"/>
    </source>
</evidence>
<keyword evidence="2" id="KW-0812">Transmembrane</keyword>
<accession>A0A0N4XUJ7</accession>
<protein>
    <submittedName>
        <fullName evidence="5">Neur_chan_LBD domain-containing protein</fullName>
    </submittedName>
</protein>
<dbReference type="SUPFAM" id="SSF63712">
    <property type="entry name" value="Nicotinic receptor ligand binding domain-like"/>
    <property type="match status" value="1"/>
</dbReference>
<dbReference type="Gene3D" id="1.20.58.390">
    <property type="entry name" value="Neurotransmitter-gated ion-channel transmembrane domain"/>
    <property type="match status" value="1"/>
</dbReference>
<dbReference type="SUPFAM" id="SSF90112">
    <property type="entry name" value="Neurotransmitter-gated ion-channel transmembrane pore"/>
    <property type="match status" value="1"/>
</dbReference>
<keyword evidence="4" id="KW-1185">Reference proteome</keyword>
<evidence type="ECO:0000313" key="3">
    <source>
        <dbReference type="EMBL" id="VDL69981.1"/>
    </source>
</evidence>
<keyword evidence="2" id="KW-1133">Transmembrane helix</keyword>
<feature type="transmembrane region" description="Helical" evidence="2">
    <location>
        <begin position="135"/>
        <end position="153"/>
    </location>
</feature>
<dbReference type="EMBL" id="UYSL01019798">
    <property type="protein sequence ID" value="VDL69981.1"/>
    <property type="molecule type" value="Genomic_DNA"/>
</dbReference>
<feature type="transmembrane region" description="Helical" evidence="2">
    <location>
        <begin position="165"/>
        <end position="186"/>
    </location>
</feature>
<keyword evidence="2" id="KW-0472">Membrane</keyword>
<organism evidence="5">
    <name type="scientific">Nippostrongylus brasiliensis</name>
    <name type="common">Rat hookworm</name>
    <dbReference type="NCBI Taxonomy" id="27835"/>
    <lineage>
        <taxon>Eukaryota</taxon>
        <taxon>Metazoa</taxon>
        <taxon>Ecdysozoa</taxon>
        <taxon>Nematoda</taxon>
        <taxon>Chromadorea</taxon>
        <taxon>Rhabditida</taxon>
        <taxon>Rhabditina</taxon>
        <taxon>Rhabditomorpha</taxon>
        <taxon>Strongyloidea</taxon>
        <taxon>Heligmosomidae</taxon>
        <taxon>Nippostrongylus</taxon>
    </lineage>
</organism>
<evidence type="ECO:0000313" key="5">
    <source>
        <dbReference type="WBParaSite" id="NBR_0000639101-mRNA-1"/>
    </source>
</evidence>
<reference evidence="3 4" key="2">
    <citation type="submission" date="2018-11" db="EMBL/GenBank/DDBJ databases">
        <authorList>
            <consortium name="Pathogen Informatics"/>
        </authorList>
    </citation>
    <scope>NUCLEOTIDE SEQUENCE [LARGE SCALE GENOMIC DNA]</scope>
</reference>
<dbReference type="WBParaSite" id="NBR_0000639101-mRNA-1">
    <property type="protein sequence ID" value="NBR_0000639101-mRNA-1"/>
    <property type="gene ID" value="NBR_0000639101"/>
</dbReference>
<dbReference type="InterPro" id="IPR036719">
    <property type="entry name" value="Neuro-gated_channel_TM_sf"/>
</dbReference>
<dbReference type="InterPro" id="IPR036734">
    <property type="entry name" value="Neur_chan_lig-bd_sf"/>
</dbReference>
<evidence type="ECO:0000313" key="4">
    <source>
        <dbReference type="Proteomes" id="UP000271162"/>
    </source>
</evidence>
<dbReference type="STRING" id="27835.A0A0N4XUJ7"/>
<dbReference type="OMA" id="HIEMEAG"/>
<dbReference type="Gene3D" id="2.70.170.10">
    <property type="entry name" value="Neurotransmitter-gated ion-channel ligand-binding domain"/>
    <property type="match status" value="1"/>
</dbReference>
<dbReference type="InterPro" id="IPR038050">
    <property type="entry name" value="Neuro_actylchol_rec"/>
</dbReference>
<feature type="transmembrane region" description="Helical" evidence="2">
    <location>
        <begin position="102"/>
        <end position="123"/>
    </location>
</feature>